<accession>A0A1J4KTD5</accession>
<name>A0A1J4KTD5_9EUKA</name>
<dbReference type="InterPro" id="IPR003368">
    <property type="entry name" value="POMP_repeat"/>
</dbReference>
<evidence type="ECO:0000256" key="4">
    <source>
        <dbReference type="ARBA" id="ARBA00022525"/>
    </source>
</evidence>
<dbReference type="EMBL" id="MLAK01000353">
    <property type="protein sequence ID" value="OHT14545.1"/>
    <property type="molecule type" value="Genomic_DNA"/>
</dbReference>
<keyword evidence="9" id="KW-1185">Reference proteome</keyword>
<dbReference type="InterPro" id="IPR011050">
    <property type="entry name" value="Pectin_lyase_fold/virulence"/>
</dbReference>
<dbReference type="InterPro" id="IPR006626">
    <property type="entry name" value="PbH1"/>
</dbReference>
<evidence type="ECO:0000313" key="9">
    <source>
        <dbReference type="Proteomes" id="UP000179807"/>
    </source>
</evidence>
<reference evidence="8" key="1">
    <citation type="submission" date="2016-10" db="EMBL/GenBank/DDBJ databases">
        <authorList>
            <person name="Benchimol M."/>
            <person name="Almeida L.G."/>
            <person name="Vasconcelos A.T."/>
            <person name="Perreira-Neves A."/>
            <person name="Rosa I.A."/>
            <person name="Tasca T."/>
            <person name="Bogo M.R."/>
            <person name="de Souza W."/>
        </authorList>
    </citation>
    <scope>NUCLEOTIDE SEQUENCE [LARGE SCALE GENOMIC DNA]</scope>
    <source>
        <strain evidence="8">K</strain>
    </source>
</reference>
<evidence type="ECO:0000256" key="7">
    <source>
        <dbReference type="ARBA" id="ARBA00023237"/>
    </source>
</evidence>
<dbReference type="PANTHER" id="PTHR11319:SF35">
    <property type="entry name" value="OUTER MEMBRANE PROTEIN PMPC-RELATED"/>
    <property type="match status" value="1"/>
</dbReference>
<gene>
    <name evidence="8" type="ORF">TRFO_15084</name>
</gene>
<evidence type="ECO:0000256" key="2">
    <source>
        <dbReference type="ARBA" id="ARBA00004442"/>
    </source>
</evidence>
<dbReference type="InterPro" id="IPR012334">
    <property type="entry name" value="Pectin_lyas_fold"/>
</dbReference>
<evidence type="ECO:0008006" key="10">
    <source>
        <dbReference type="Google" id="ProtNLM"/>
    </source>
</evidence>
<dbReference type="GeneID" id="94832888"/>
<evidence type="ECO:0000256" key="1">
    <source>
        <dbReference type="ARBA" id="ARBA00004196"/>
    </source>
</evidence>
<dbReference type="VEuPathDB" id="TrichDB:TRFO_15084"/>
<comment type="caution">
    <text evidence="8">The sequence shown here is derived from an EMBL/GenBank/DDBJ whole genome shotgun (WGS) entry which is preliminary data.</text>
</comment>
<dbReference type="PANTHER" id="PTHR11319">
    <property type="entry name" value="G PROTEIN-COUPLED RECEPTOR-RELATED"/>
    <property type="match status" value="1"/>
</dbReference>
<protein>
    <recommendedName>
        <fullName evidence="10">Right handed beta helix domain-containing protein</fullName>
    </recommendedName>
</protein>
<dbReference type="GO" id="GO:0005576">
    <property type="term" value="C:extracellular region"/>
    <property type="evidence" value="ECO:0007669"/>
    <property type="project" value="UniProtKB-SubCell"/>
</dbReference>
<evidence type="ECO:0000256" key="3">
    <source>
        <dbReference type="ARBA" id="ARBA00004613"/>
    </source>
</evidence>
<evidence type="ECO:0000313" key="8">
    <source>
        <dbReference type="EMBL" id="OHT14545.1"/>
    </source>
</evidence>
<evidence type="ECO:0000256" key="5">
    <source>
        <dbReference type="ARBA" id="ARBA00022729"/>
    </source>
</evidence>
<proteinExistence type="predicted"/>
<comment type="subcellular location">
    <subcellularLocation>
        <location evidence="1">Cell envelope</location>
    </subcellularLocation>
    <subcellularLocation>
        <location evidence="2">Cell outer membrane</location>
    </subcellularLocation>
    <subcellularLocation>
        <location evidence="3">Secreted</location>
    </subcellularLocation>
</comment>
<keyword evidence="5" id="KW-0732">Signal</keyword>
<keyword evidence="7" id="KW-0998">Cell outer membrane</keyword>
<organism evidence="8 9">
    <name type="scientific">Tritrichomonas foetus</name>
    <dbReference type="NCBI Taxonomy" id="1144522"/>
    <lineage>
        <taxon>Eukaryota</taxon>
        <taxon>Metamonada</taxon>
        <taxon>Parabasalia</taxon>
        <taxon>Tritrichomonadida</taxon>
        <taxon>Tritrichomonadidae</taxon>
        <taxon>Tritrichomonas</taxon>
    </lineage>
</organism>
<dbReference type="Proteomes" id="UP000179807">
    <property type="component" value="Unassembled WGS sequence"/>
</dbReference>
<evidence type="ECO:0000256" key="6">
    <source>
        <dbReference type="ARBA" id="ARBA00023136"/>
    </source>
</evidence>
<dbReference type="RefSeq" id="XP_068367681.1">
    <property type="nucleotide sequence ID" value="XM_068498184.1"/>
</dbReference>
<keyword evidence="4" id="KW-0964">Secreted</keyword>
<dbReference type="SMART" id="SM00710">
    <property type="entry name" value="PbH1"/>
    <property type="match status" value="9"/>
</dbReference>
<sequence length="654" mass="73313">MFLTIVFNNCFFINNSAGEKGGALCFTVPVHFLFCQFDGNEAKFGGALAFEIQRSCSIQYCKFYNNTAREKGGALYISYSSSARDGLEEFEFVGCDFEGNTGKESHCIYIQRSEVTLRIHSCNFFNNFFTETFQSGSCVVSEAAETIVTFCVFKNDNFTKACGGINVTRKSILNVTNCLFEKCHAGNIDKYGGGGIAYCNKTSGDNEDIYIKDCVFRNNTGCNGVAILLQPTSSYPHIEKCTIEYHENTKYIFCIFFIMETDGHDFVIQECNFYNNSHANSQDTFVGANGIWIAEAERPVIIDNDNQMNLVFRDCEFKDSHAPGFGGAFYYGLSPRLQGVELTFDHCDFVGNSCDRENGGCIYIYTMRPVSILYCTFENNEAKAVGASSNAAGGGAIFLHKSVSELIIFNCTFHNCRASTGSYIYANGDSMDSINISKCLFSNIPDKQNNSIYIKLPLKNDHFEFNENIFDSLHCTGTNGGSGLHIKAEKDYELKSCQFIDCYYNGKKENGMFYIGESSDTLLTLFNCTFEEKNGVSEETNRAVWIEQEQGLELVQCTFKNFWKVDRTGAALLSKSQTKSNSFYNCTFENLIGWSCIHFEHCKEIDLELCKFTNVTVGGFTGIIYNNESEEFHLLNCTFTECGGSNKPTRQQVI</sequence>
<keyword evidence="6" id="KW-0472">Membrane</keyword>
<dbReference type="Gene3D" id="2.160.20.10">
    <property type="entry name" value="Single-stranded right-handed beta-helix, Pectin lyase-like"/>
    <property type="match status" value="1"/>
</dbReference>
<dbReference type="SUPFAM" id="SSF51126">
    <property type="entry name" value="Pectin lyase-like"/>
    <property type="match status" value="3"/>
</dbReference>
<dbReference type="AlphaFoldDB" id="A0A1J4KTD5"/>
<dbReference type="NCBIfam" id="TIGR01376">
    <property type="entry name" value="POMP_repeat"/>
    <property type="match status" value="1"/>
</dbReference>